<dbReference type="EMBL" id="FR905253">
    <property type="protein sequence ID" value="CDQ77675.1"/>
    <property type="molecule type" value="Genomic_DNA"/>
</dbReference>
<protein>
    <recommendedName>
        <fullName evidence="1">PH domain-containing protein</fullName>
    </recommendedName>
</protein>
<dbReference type="PANTHER" id="PTHR17271:SF9">
    <property type="entry name" value="MYOSIN PHOSPHATASE RHO-INTERACTING PROTEIN"/>
    <property type="match status" value="1"/>
</dbReference>
<dbReference type="GO" id="GO:0051015">
    <property type="term" value="F:actin filament binding"/>
    <property type="evidence" value="ECO:0007669"/>
    <property type="project" value="TreeGrafter"/>
</dbReference>
<dbReference type="SUPFAM" id="SSF50729">
    <property type="entry name" value="PH domain-like"/>
    <property type="match status" value="1"/>
</dbReference>
<dbReference type="PROSITE" id="PS50003">
    <property type="entry name" value="PH_DOMAIN"/>
    <property type="match status" value="1"/>
</dbReference>
<organism evidence="2 3">
    <name type="scientific">Oncorhynchus mykiss</name>
    <name type="common">Rainbow trout</name>
    <name type="synonym">Salmo gairdneri</name>
    <dbReference type="NCBI Taxonomy" id="8022"/>
    <lineage>
        <taxon>Eukaryota</taxon>
        <taxon>Metazoa</taxon>
        <taxon>Chordata</taxon>
        <taxon>Craniata</taxon>
        <taxon>Vertebrata</taxon>
        <taxon>Euteleostomi</taxon>
        <taxon>Actinopterygii</taxon>
        <taxon>Neopterygii</taxon>
        <taxon>Teleostei</taxon>
        <taxon>Protacanthopterygii</taxon>
        <taxon>Salmoniformes</taxon>
        <taxon>Salmonidae</taxon>
        <taxon>Salmoninae</taxon>
        <taxon>Oncorhynchus</taxon>
    </lineage>
</organism>
<feature type="domain" description="PH" evidence="1">
    <location>
        <begin position="1"/>
        <end position="64"/>
    </location>
</feature>
<evidence type="ECO:0000313" key="3">
    <source>
        <dbReference type="Proteomes" id="UP000193380"/>
    </source>
</evidence>
<proteinExistence type="predicted"/>
<dbReference type="STRING" id="8022.A0A060XLB2"/>
<dbReference type="Pfam" id="PF00169">
    <property type="entry name" value="PH"/>
    <property type="match status" value="1"/>
</dbReference>
<reference evidence="2 3" key="1">
    <citation type="journal article" date="2014" name="Nat. Commun.">
        <title>The rainbow trout genome provides novel insights into evolution after whole-genome duplication in vertebrates.</title>
        <authorList>
            <person name="Berthelot C."/>
            <person name="Brunet F."/>
            <person name="Chalopin D."/>
            <person name="Juanchich A."/>
            <person name="Bernard M."/>
            <person name="Noel B."/>
            <person name="Bento P."/>
            <person name="Da Silva C."/>
            <person name="Labadie K."/>
            <person name="Alberti A."/>
            <person name="Aury J.M."/>
            <person name="Louis A."/>
            <person name="Dehais P."/>
            <person name="Bardou P."/>
            <person name="Montfort J."/>
            <person name="Klopp C."/>
            <person name="Cabau C."/>
            <person name="Gaspin C."/>
            <person name="Thorgaard G.H."/>
            <person name="Boussaha M."/>
            <person name="Quillet E."/>
            <person name="Guyomard R."/>
            <person name="Galiana D."/>
            <person name="Bobe J."/>
            <person name="Volff J.N."/>
            <person name="Genet C."/>
            <person name="Wincker P."/>
            <person name="Jaillon O."/>
            <person name="Roest Crollius H."/>
            <person name="Guiguen Y."/>
        </authorList>
    </citation>
    <scope>NUCLEOTIDE SEQUENCE [LARGE SCALE GENOMIC DNA]</scope>
</reference>
<accession>A0A060XLB2</accession>
<dbReference type="InterPro" id="IPR052223">
    <property type="entry name" value="Actin_Cytoskeleton_Reg"/>
</dbReference>
<dbReference type="PaxDb" id="8022-A0A060XLB2"/>
<dbReference type="InterPro" id="IPR001849">
    <property type="entry name" value="PH_domain"/>
</dbReference>
<evidence type="ECO:0000313" key="2">
    <source>
        <dbReference type="EMBL" id="CDQ77675.1"/>
    </source>
</evidence>
<gene>
    <name evidence="2" type="ORF">GSONMT00041472001</name>
</gene>
<dbReference type="AlphaFoldDB" id="A0A060XLB2"/>
<dbReference type="GO" id="GO:0015629">
    <property type="term" value="C:actin cytoskeleton"/>
    <property type="evidence" value="ECO:0007669"/>
    <property type="project" value="TreeGrafter"/>
</dbReference>
<name>A0A060XLB2_ONCMY</name>
<sequence length="64" mass="7614">MTRLTDKGQWKKHWFVLTDQTLRFYRDIVAEEAADLDGEINLSTCYDITDYPVQRNYGFQIHVS</sequence>
<evidence type="ECO:0000259" key="1">
    <source>
        <dbReference type="PROSITE" id="PS50003"/>
    </source>
</evidence>
<dbReference type="Gene3D" id="2.30.29.30">
    <property type="entry name" value="Pleckstrin-homology domain (PH domain)/Phosphotyrosine-binding domain (PTB)"/>
    <property type="match status" value="1"/>
</dbReference>
<dbReference type="Proteomes" id="UP000193380">
    <property type="component" value="Chromosome 12"/>
</dbReference>
<dbReference type="PANTHER" id="PTHR17271">
    <property type="entry name" value="PLECKSTRIN HOMOLOGY PH DOMAIN-CONTAINING PROTEIN"/>
    <property type="match status" value="1"/>
</dbReference>
<dbReference type="InterPro" id="IPR011993">
    <property type="entry name" value="PH-like_dom_sf"/>
</dbReference>